<proteinExistence type="predicted"/>
<name>A0A6C0L2W8_9ZZZZ</name>
<evidence type="ECO:0000256" key="1">
    <source>
        <dbReference type="SAM" id="MobiDB-lite"/>
    </source>
</evidence>
<evidence type="ECO:0008006" key="3">
    <source>
        <dbReference type="Google" id="ProtNLM"/>
    </source>
</evidence>
<reference evidence="2" key="1">
    <citation type="journal article" date="2020" name="Nature">
        <title>Giant virus diversity and host interactions through global metagenomics.</title>
        <authorList>
            <person name="Schulz F."/>
            <person name="Roux S."/>
            <person name="Paez-Espino D."/>
            <person name="Jungbluth S."/>
            <person name="Walsh D.A."/>
            <person name="Denef V.J."/>
            <person name="McMahon K.D."/>
            <person name="Konstantinidis K.T."/>
            <person name="Eloe-Fadrosh E.A."/>
            <person name="Kyrpides N.C."/>
            <person name="Woyke T."/>
        </authorList>
    </citation>
    <scope>NUCLEOTIDE SEQUENCE</scope>
    <source>
        <strain evidence="2">GVMAG-S-ERX555907-94</strain>
    </source>
</reference>
<feature type="compositionally biased region" description="Basic residues" evidence="1">
    <location>
        <begin position="9"/>
        <end position="18"/>
    </location>
</feature>
<feature type="region of interest" description="Disordered" evidence="1">
    <location>
        <begin position="1"/>
        <end position="35"/>
    </location>
</feature>
<organism evidence="2">
    <name type="scientific">viral metagenome</name>
    <dbReference type="NCBI Taxonomy" id="1070528"/>
    <lineage>
        <taxon>unclassified sequences</taxon>
        <taxon>metagenomes</taxon>
        <taxon>organismal metagenomes</taxon>
    </lineage>
</organism>
<dbReference type="AlphaFoldDB" id="A0A6C0L2W8"/>
<accession>A0A6C0L2W8</accession>
<protein>
    <recommendedName>
        <fullName evidence="3">MYM-type domain-containing protein</fullName>
    </recommendedName>
</protein>
<evidence type="ECO:0000313" key="2">
    <source>
        <dbReference type="EMBL" id="QHU23190.1"/>
    </source>
</evidence>
<sequence>MEGQTEKPKPKKRGRKPKNTTQSKKEQKQTNIEENLVIRLKNTNEEKSCIHGYESQNTFQEKLDHSFNTGDICWNCCHPFHEMVHGLPLKYSNGVFYVYGDFCSLECAARYSSEYFKETNFENMTLLNLYNSTINKTEKSIQPAPNKLVLKLFGGNLTIDEYRNSFSKPNIHDIKLPPILPIKHTIDMYEMNSGNTKNNLKLFRKKPLPSENKSISTSMKLN</sequence>
<dbReference type="EMBL" id="MN741026">
    <property type="protein sequence ID" value="QHU23190.1"/>
    <property type="molecule type" value="Genomic_DNA"/>
</dbReference>